<name>A0A2I0B0F0_9ASPA</name>
<dbReference type="SMART" id="SM00271">
    <property type="entry name" value="DnaJ"/>
    <property type="match status" value="1"/>
</dbReference>
<keyword evidence="4" id="KW-1185">Reference proteome</keyword>
<dbReference type="PANTHER" id="PTHR45090">
    <property type="entry name" value="CHAPERONE PROTEIN DNAJ 20 CHLOROPLASTIC"/>
    <property type="match status" value="1"/>
</dbReference>
<dbReference type="InterPro" id="IPR053232">
    <property type="entry name" value="DnaJ_C/III_chloroplastic"/>
</dbReference>
<evidence type="ECO:0000313" key="3">
    <source>
        <dbReference type="EMBL" id="PKA61249.1"/>
    </source>
</evidence>
<dbReference type="InterPro" id="IPR001623">
    <property type="entry name" value="DnaJ_domain"/>
</dbReference>
<dbReference type="InterPro" id="IPR036869">
    <property type="entry name" value="J_dom_sf"/>
</dbReference>
<dbReference type="PANTHER" id="PTHR45090:SF4">
    <property type="entry name" value="J DOMAIN-CONTAINING PROTEIN"/>
    <property type="match status" value="1"/>
</dbReference>
<dbReference type="Pfam" id="PF00226">
    <property type="entry name" value="DnaJ"/>
    <property type="match status" value="1"/>
</dbReference>
<dbReference type="STRING" id="1088818.A0A2I0B0F0"/>
<evidence type="ECO:0000256" key="1">
    <source>
        <dbReference type="SAM" id="MobiDB-lite"/>
    </source>
</evidence>
<dbReference type="OrthoDB" id="445556at2759"/>
<dbReference type="Proteomes" id="UP000236161">
    <property type="component" value="Unassembled WGS sequence"/>
</dbReference>
<dbReference type="EMBL" id="KZ451932">
    <property type="protein sequence ID" value="PKA61249.1"/>
    <property type="molecule type" value="Genomic_DNA"/>
</dbReference>
<proteinExistence type="predicted"/>
<feature type="region of interest" description="Disordered" evidence="1">
    <location>
        <begin position="177"/>
        <end position="214"/>
    </location>
</feature>
<dbReference type="PROSITE" id="PS00636">
    <property type="entry name" value="DNAJ_1"/>
    <property type="match status" value="1"/>
</dbReference>
<dbReference type="PROSITE" id="PS50076">
    <property type="entry name" value="DNAJ_2"/>
    <property type="match status" value="1"/>
</dbReference>
<organism evidence="3 4">
    <name type="scientific">Apostasia shenzhenica</name>
    <dbReference type="NCBI Taxonomy" id="1088818"/>
    <lineage>
        <taxon>Eukaryota</taxon>
        <taxon>Viridiplantae</taxon>
        <taxon>Streptophyta</taxon>
        <taxon>Embryophyta</taxon>
        <taxon>Tracheophyta</taxon>
        <taxon>Spermatophyta</taxon>
        <taxon>Magnoliopsida</taxon>
        <taxon>Liliopsida</taxon>
        <taxon>Asparagales</taxon>
        <taxon>Orchidaceae</taxon>
        <taxon>Apostasioideae</taxon>
        <taxon>Apostasia</taxon>
    </lineage>
</organism>
<sequence>MSFGILPSRGGSSVSIRSPRKSQLPGADVCHRRRIPAAGRRPVWPKGLRASCAACGPRAAVEEGGAVGEWRRTGSMYELLGIPMSGSLDEIKRAYKQLARKYHPDVSPPNLAQEYTRRFIEVQEAYETLSDPSRRAIYDRHLVRGIHFAFSARKKFDEEVEERSGWKRCWQDQLEGLKRRSMNKNPDDDDDNDDLSWGARMRRRREESSSSVPS</sequence>
<feature type="region of interest" description="Disordered" evidence="1">
    <location>
        <begin position="1"/>
        <end position="27"/>
    </location>
</feature>
<dbReference type="InterPro" id="IPR018253">
    <property type="entry name" value="DnaJ_domain_CS"/>
</dbReference>
<evidence type="ECO:0000313" key="4">
    <source>
        <dbReference type="Proteomes" id="UP000236161"/>
    </source>
</evidence>
<dbReference type="GO" id="GO:0005783">
    <property type="term" value="C:endoplasmic reticulum"/>
    <property type="evidence" value="ECO:0007669"/>
    <property type="project" value="UniProtKB-ARBA"/>
</dbReference>
<dbReference type="CDD" id="cd06257">
    <property type="entry name" value="DnaJ"/>
    <property type="match status" value="1"/>
</dbReference>
<dbReference type="AlphaFoldDB" id="A0A2I0B0F0"/>
<feature type="domain" description="J" evidence="2">
    <location>
        <begin position="75"/>
        <end position="142"/>
    </location>
</feature>
<evidence type="ECO:0000259" key="2">
    <source>
        <dbReference type="PROSITE" id="PS50076"/>
    </source>
</evidence>
<dbReference type="GO" id="GO:0009507">
    <property type="term" value="C:chloroplast"/>
    <property type="evidence" value="ECO:0007669"/>
    <property type="project" value="TreeGrafter"/>
</dbReference>
<reference evidence="3 4" key="1">
    <citation type="journal article" date="2017" name="Nature">
        <title>The Apostasia genome and the evolution of orchids.</title>
        <authorList>
            <person name="Zhang G.Q."/>
            <person name="Liu K.W."/>
            <person name="Li Z."/>
            <person name="Lohaus R."/>
            <person name="Hsiao Y.Y."/>
            <person name="Niu S.C."/>
            <person name="Wang J.Y."/>
            <person name="Lin Y.C."/>
            <person name="Xu Q."/>
            <person name="Chen L.J."/>
            <person name="Yoshida K."/>
            <person name="Fujiwara S."/>
            <person name="Wang Z.W."/>
            <person name="Zhang Y.Q."/>
            <person name="Mitsuda N."/>
            <person name="Wang M."/>
            <person name="Liu G.H."/>
            <person name="Pecoraro L."/>
            <person name="Huang H.X."/>
            <person name="Xiao X.J."/>
            <person name="Lin M."/>
            <person name="Wu X.Y."/>
            <person name="Wu W.L."/>
            <person name="Chen Y.Y."/>
            <person name="Chang S.B."/>
            <person name="Sakamoto S."/>
            <person name="Ohme-Takagi M."/>
            <person name="Yagi M."/>
            <person name="Zeng S.J."/>
            <person name="Shen C.Y."/>
            <person name="Yeh C.M."/>
            <person name="Luo Y.B."/>
            <person name="Tsai W.C."/>
            <person name="Van de Peer Y."/>
            <person name="Liu Z.J."/>
        </authorList>
    </citation>
    <scope>NUCLEOTIDE SEQUENCE [LARGE SCALE GENOMIC DNA]</scope>
    <source>
        <strain evidence="4">cv. Shenzhen</strain>
        <tissue evidence="3">Stem</tissue>
    </source>
</reference>
<protein>
    <submittedName>
        <fullName evidence="3">Chaperone protein dnaJ 20, chloroplastic</fullName>
    </submittedName>
</protein>
<accession>A0A2I0B0F0</accession>
<dbReference type="SUPFAM" id="SSF46565">
    <property type="entry name" value="Chaperone J-domain"/>
    <property type="match status" value="1"/>
</dbReference>
<dbReference type="Gene3D" id="1.10.287.110">
    <property type="entry name" value="DnaJ domain"/>
    <property type="match status" value="1"/>
</dbReference>
<dbReference type="PRINTS" id="PR00625">
    <property type="entry name" value="JDOMAIN"/>
</dbReference>
<gene>
    <name evidence="3" type="primary">ATJ20</name>
    <name evidence="3" type="ORF">AXF42_Ash006146</name>
</gene>